<keyword evidence="3" id="KW-1185">Reference proteome</keyword>
<dbReference type="RefSeq" id="WP_328014971.1">
    <property type="nucleotide sequence ID" value="NZ_JARTFS010000005.1"/>
</dbReference>
<feature type="chain" id="PRO_5045136889" evidence="1">
    <location>
        <begin position="25"/>
        <end position="296"/>
    </location>
</feature>
<comment type="caution">
    <text evidence="2">The sequence shown here is derived from an EMBL/GenBank/DDBJ whole genome shotgun (WGS) entry which is preliminary data.</text>
</comment>
<proteinExistence type="predicted"/>
<dbReference type="Proteomes" id="UP001342826">
    <property type="component" value="Unassembled WGS sequence"/>
</dbReference>
<evidence type="ECO:0000256" key="1">
    <source>
        <dbReference type="SAM" id="SignalP"/>
    </source>
</evidence>
<evidence type="ECO:0000313" key="2">
    <source>
        <dbReference type="EMBL" id="MED4400779.1"/>
    </source>
</evidence>
<feature type="signal peptide" evidence="1">
    <location>
        <begin position="1"/>
        <end position="24"/>
    </location>
</feature>
<keyword evidence="1" id="KW-0732">Signal</keyword>
<dbReference type="Gene3D" id="2.40.360.20">
    <property type="match status" value="1"/>
</dbReference>
<organism evidence="2 3">
    <name type="scientific">Metabacillus fastidiosus</name>
    <dbReference type="NCBI Taxonomy" id="1458"/>
    <lineage>
        <taxon>Bacteria</taxon>
        <taxon>Bacillati</taxon>
        <taxon>Bacillota</taxon>
        <taxon>Bacilli</taxon>
        <taxon>Bacillales</taxon>
        <taxon>Bacillaceae</taxon>
        <taxon>Metabacillus</taxon>
    </lineage>
</organism>
<dbReference type="EMBL" id="JARTFS010000005">
    <property type="protein sequence ID" value="MED4400779.1"/>
    <property type="molecule type" value="Genomic_DNA"/>
</dbReference>
<reference evidence="2 3" key="1">
    <citation type="submission" date="2023-03" db="EMBL/GenBank/DDBJ databases">
        <title>Bacillus Genome Sequencing.</title>
        <authorList>
            <person name="Dunlap C."/>
        </authorList>
    </citation>
    <scope>NUCLEOTIDE SEQUENCE [LARGE SCALE GENOMIC DNA]</scope>
    <source>
        <strain evidence="2 3">NRS-1717</strain>
    </source>
</reference>
<protein>
    <submittedName>
        <fullName evidence="2">Uncharacterized protein</fullName>
    </submittedName>
</protein>
<sequence>MKNKKIVTILLFFTLIFTSFSAFLSTDQASAATPSFLMDTKKIYTYSLDYKNKKETMTASFTGKMNNGDLWNFQTEEFFFNELQIQDNESLRIGDPFDNTWSKELMFPLTAGKQWKSSESFTVKIISLDTVVKTSAGTFKAVVIDHGVQNGKSYYAPGVGLVREEDGVGHVRELTKISNAHYGRVLIKQTGIKQYTPKGAVHKTLKKGEALKVFKENADSYDVGNGYYVKKEKNTLFFTGTIYGTEAPLSVYSSNGKLFKKFAIDEPVRVYGFKDGKFQVGGGYYVPAADHILYER</sequence>
<gene>
    <name evidence="2" type="ORF">P9271_05470</name>
</gene>
<accession>A0ABU6NWY8</accession>
<name>A0ABU6NWY8_9BACI</name>
<evidence type="ECO:0000313" key="3">
    <source>
        <dbReference type="Proteomes" id="UP001342826"/>
    </source>
</evidence>